<dbReference type="PRINTS" id="PR00928">
    <property type="entry name" value="GRAVESDC"/>
</dbReference>
<comment type="subcellular location">
    <subcellularLocation>
        <location evidence="1">Mitochondrion inner membrane</location>
        <topology evidence="1">Multi-pass membrane protein</topology>
    </subcellularLocation>
</comment>
<dbReference type="GO" id="GO:0055085">
    <property type="term" value="P:transmembrane transport"/>
    <property type="evidence" value="ECO:0007669"/>
    <property type="project" value="InterPro"/>
</dbReference>
<name>A0A1U7LSU4_NEOID</name>
<dbReference type="SUPFAM" id="SSF103506">
    <property type="entry name" value="Mitochondrial carrier"/>
    <property type="match status" value="1"/>
</dbReference>
<reference evidence="12 13" key="1">
    <citation type="submission" date="2016-04" db="EMBL/GenBank/DDBJ databases">
        <title>Evolutionary innovation and constraint leading to complex multicellularity in the Ascomycota.</title>
        <authorList>
            <person name="Cisse O."/>
            <person name="Nguyen A."/>
            <person name="Hewitt D.A."/>
            <person name="Jedd G."/>
            <person name="Stajich J.E."/>
        </authorList>
    </citation>
    <scope>NUCLEOTIDE SEQUENCE [LARGE SCALE GENOMIC DNA]</scope>
    <source>
        <strain evidence="12 13">DAH-3</strain>
    </source>
</reference>
<dbReference type="EMBL" id="LXFE01000323">
    <property type="protein sequence ID" value="OLL25746.1"/>
    <property type="molecule type" value="Genomic_DNA"/>
</dbReference>
<dbReference type="GO" id="GO:0005743">
    <property type="term" value="C:mitochondrial inner membrane"/>
    <property type="evidence" value="ECO:0007669"/>
    <property type="project" value="UniProtKB-SubCell"/>
</dbReference>
<comment type="similarity">
    <text evidence="2 11">Belongs to the mitochondrial carrier (TC 2.A.29) family.</text>
</comment>
<keyword evidence="3 11" id="KW-0813">Transport</keyword>
<evidence type="ECO:0000256" key="11">
    <source>
        <dbReference type="RuleBase" id="RU000488"/>
    </source>
</evidence>
<keyword evidence="7" id="KW-1133">Transmembrane helix</keyword>
<feature type="repeat" description="Solcar" evidence="10">
    <location>
        <begin position="47"/>
        <end position="138"/>
    </location>
</feature>
<evidence type="ECO:0000313" key="13">
    <source>
        <dbReference type="Proteomes" id="UP000186594"/>
    </source>
</evidence>
<evidence type="ECO:0000256" key="6">
    <source>
        <dbReference type="ARBA" id="ARBA00022792"/>
    </source>
</evidence>
<dbReference type="Proteomes" id="UP000186594">
    <property type="component" value="Unassembled WGS sequence"/>
</dbReference>
<dbReference type="Pfam" id="PF00153">
    <property type="entry name" value="Mito_carr"/>
    <property type="match status" value="1"/>
</dbReference>
<dbReference type="PRINTS" id="PR00926">
    <property type="entry name" value="MITOCARRIER"/>
</dbReference>
<dbReference type="InterPro" id="IPR002067">
    <property type="entry name" value="MCP"/>
</dbReference>
<keyword evidence="8" id="KW-0496">Mitochondrion</keyword>
<evidence type="ECO:0000256" key="7">
    <source>
        <dbReference type="ARBA" id="ARBA00022989"/>
    </source>
</evidence>
<dbReference type="PANTHER" id="PTHR24089">
    <property type="entry name" value="SOLUTE CARRIER FAMILY 25"/>
    <property type="match status" value="1"/>
</dbReference>
<keyword evidence="5" id="KW-0677">Repeat</keyword>
<evidence type="ECO:0000256" key="5">
    <source>
        <dbReference type="ARBA" id="ARBA00022737"/>
    </source>
</evidence>
<comment type="caution">
    <text evidence="12">The sequence shown here is derived from an EMBL/GenBank/DDBJ whole genome shotgun (WGS) entry which is preliminary data.</text>
</comment>
<dbReference type="InterPro" id="IPR002167">
    <property type="entry name" value="GDC-like"/>
</dbReference>
<sequence length="169" mass="18686">MLISGYENEELVKQSNDVLSCDPAINDEILPQGNLVAVGKPDPQSLDYVVRTGLAGGLAGCTAKTLIAPLDRIKILFQTSNPHFAKYAGSWAGAIYATKAIYRQDGVWGLYQGHSATLLRIFPYAAIKFIAYEQYRHLLIPNKRLDQGWRRFMAGSLAGRFSPLVQDAR</sequence>
<protein>
    <submittedName>
        <fullName evidence="12">Mitochondrial carrier protein LEU5</fullName>
    </submittedName>
</protein>
<evidence type="ECO:0000256" key="9">
    <source>
        <dbReference type="ARBA" id="ARBA00023136"/>
    </source>
</evidence>
<dbReference type="AlphaFoldDB" id="A0A1U7LSU4"/>
<proteinExistence type="inferred from homology"/>
<keyword evidence="13" id="KW-1185">Reference proteome</keyword>
<accession>A0A1U7LSU4</accession>
<evidence type="ECO:0000256" key="2">
    <source>
        <dbReference type="ARBA" id="ARBA00006375"/>
    </source>
</evidence>
<organism evidence="12 13">
    <name type="scientific">Neolecta irregularis (strain DAH-3)</name>
    <dbReference type="NCBI Taxonomy" id="1198029"/>
    <lineage>
        <taxon>Eukaryota</taxon>
        <taxon>Fungi</taxon>
        <taxon>Dikarya</taxon>
        <taxon>Ascomycota</taxon>
        <taxon>Taphrinomycotina</taxon>
        <taxon>Neolectales</taxon>
        <taxon>Neolectaceae</taxon>
        <taxon>Neolecta</taxon>
    </lineage>
</organism>
<dbReference type="Gene3D" id="1.50.40.10">
    <property type="entry name" value="Mitochondrial carrier domain"/>
    <property type="match status" value="1"/>
</dbReference>
<evidence type="ECO:0000256" key="1">
    <source>
        <dbReference type="ARBA" id="ARBA00004448"/>
    </source>
</evidence>
<keyword evidence="9 10" id="KW-0472">Membrane</keyword>
<keyword evidence="6" id="KW-0999">Mitochondrion inner membrane</keyword>
<dbReference type="InterPro" id="IPR018108">
    <property type="entry name" value="MCP_transmembrane"/>
</dbReference>
<evidence type="ECO:0000256" key="10">
    <source>
        <dbReference type="PROSITE-ProRule" id="PRU00282"/>
    </source>
</evidence>
<evidence type="ECO:0000256" key="3">
    <source>
        <dbReference type="ARBA" id="ARBA00022448"/>
    </source>
</evidence>
<evidence type="ECO:0000256" key="8">
    <source>
        <dbReference type="ARBA" id="ARBA00023128"/>
    </source>
</evidence>
<dbReference type="STRING" id="1198029.A0A1U7LSU4"/>
<dbReference type="InterPro" id="IPR023395">
    <property type="entry name" value="MCP_dom_sf"/>
</dbReference>
<keyword evidence="4 10" id="KW-0812">Transmembrane</keyword>
<evidence type="ECO:0000313" key="12">
    <source>
        <dbReference type="EMBL" id="OLL25746.1"/>
    </source>
</evidence>
<dbReference type="PROSITE" id="PS50920">
    <property type="entry name" value="SOLCAR"/>
    <property type="match status" value="1"/>
</dbReference>
<evidence type="ECO:0000256" key="4">
    <source>
        <dbReference type="ARBA" id="ARBA00022692"/>
    </source>
</evidence>
<gene>
    <name evidence="12" type="ORF">NEOLI_001645</name>
</gene>
<dbReference type="OrthoDB" id="270584at2759"/>